<keyword evidence="6" id="KW-0347">Helicase</keyword>
<keyword evidence="3" id="KW-0479">Metal-binding</keyword>
<evidence type="ECO:0000256" key="2">
    <source>
        <dbReference type="ARBA" id="ARBA00009046"/>
    </source>
</evidence>
<reference evidence="10 11" key="1">
    <citation type="submission" date="2020-01" db="EMBL/GenBank/DDBJ databases">
        <title>Investigation of new actinobacteria for the biodesulphurisation of diesel fuel.</title>
        <authorList>
            <person name="Athi Narayanan S.M."/>
        </authorList>
    </citation>
    <scope>NUCLEOTIDE SEQUENCE [LARGE SCALE GENOMIC DNA]</scope>
    <source>
        <strain evidence="10 11">213E</strain>
    </source>
</reference>
<dbReference type="GO" id="GO:0004519">
    <property type="term" value="F:endonuclease activity"/>
    <property type="evidence" value="ECO:0007669"/>
    <property type="project" value="UniProtKB-KW"/>
</dbReference>
<evidence type="ECO:0000256" key="7">
    <source>
        <dbReference type="ARBA" id="ARBA00022840"/>
    </source>
</evidence>
<dbReference type="PROSITE" id="PS51643">
    <property type="entry name" value="HD_CAS3"/>
    <property type="match status" value="1"/>
</dbReference>
<keyword evidence="7" id="KW-0067">ATP-binding</keyword>
<evidence type="ECO:0000256" key="4">
    <source>
        <dbReference type="ARBA" id="ARBA00022741"/>
    </source>
</evidence>
<keyword evidence="11" id="KW-1185">Reference proteome</keyword>
<dbReference type="AlphaFoldDB" id="A0A7K3LN27"/>
<keyword evidence="10" id="KW-0540">Nuclease</keyword>
<gene>
    <name evidence="10" type="primary">cas3u</name>
    <name evidence="10" type="ORF">GYA93_08700</name>
</gene>
<dbReference type="GO" id="GO:0051607">
    <property type="term" value="P:defense response to virus"/>
    <property type="evidence" value="ECO:0007669"/>
    <property type="project" value="UniProtKB-KW"/>
</dbReference>
<dbReference type="InterPro" id="IPR006483">
    <property type="entry name" value="CRISPR-assoc_Cas3_HD"/>
</dbReference>
<dbReference type="RefSeq" id="WP_083534417.1">
    <property type="nucleotide sequence ID" value="NZ_JAADZU010000021.1"/>
</dbReference>
<evidence type="ECO:0000256" key="8">
    <source>
        <dbReference type="ARBA" id="ARBA00023118"/>
    </source>
</evidence>
<dbReference type="GO" id="GO:0004386">
    <property type="term" value="F:helicase activity"/>
    <property type="evidence" value="ECO:0007669"/>
    <property type="project" value="UniProtKB-KW"/>
</dbReference>
<protein>
    <submittedName>
        <fullName evidence="10">Type I-U CRISPR-associated helicase/endonuclease Cas3</fullName>
    </submittedName>
</protein>
<evidence type="ECO:0000256" key="6">
    <source>
        <dbReference type="ARBA" id="ARBA00022806"/>
    </source>
</evidence>
<dbReference type="SUPFAM" id="SSF109604">
    <property type="entry name" value="HD-domain/PDEase-like"/>
    <property type="match status" value="1"/>
</dbReference>
<keyword evidence="5" id="KW-0378">Hydrolase</keyword>
<dbReference type="GO" id="GO:0016787">
    <property type="term" value="F:hydrolase activity"/>
    <property type="evidence" value="ECO:0007669"/>
    <property type="project" value="UniProtKB-KW"/>
</dbReference>
<dbReference type="GO" id="GO:0005524">
    <property type="term" value="F:ATP binding"/>
    <property type="evidence" value="ECO:0007669"/>
    <property type="project" value="UniProtKB-KW"/>
</dbReference>
<name>A0A7K3LN27_9ACTN</name>
<dbReference type="SUPFAM" id="SSF52540">
    <property type="entry name" value="P-loop containing nucleoside triphosphate hydrolases"/>
    <property type="match status" value="1"/>
</dbReference>
<evidence type="ECO:0000256" key="3">
    <source>
        <dbReference type="ARBA" id="ARBA00022723"/>
    </source>
</evidence>
<proteinExistence type="inferred from homology"/>
<dbReference type="InterPro" id="IPR027417">
    <property type="entry name" value="P-loop_NTPase"/>
</dbReference>
<feature type="domain" description="HD Cas3-type" evidence="9">
    <location>
        <begin position="710"/>
        <end position="895"/>
    </location>
</feature>
<dbReference type="InterPro" id="IPR054712">
    <property type="entry name" value="Cas3-like_dom"/>
</dbReference>
<dbReference type="GO" id="GO:0046872">
    <property type="term" value="F:metal ion binding"/>
    <property type="evidence" value="ECO:0007669"/>
    <property type="project" value="UniProtKB-KW"/>
</dbReference>
<dbReference type="EMBL" id="JAADZU010000021">
    <property type="protein sequence ID" value="NDK89655.1"/>
    <property type="molecule type" value="Genomic_DNA"/>
</dbReference>
<accession>A0A7K3LN27</accession>
<evidence type="ECO:0000259" key="9">
    <source>
        <dbReference type="PROSITE" id="PS51643"/>
    </source>
</evidence>
<keyword evidence="4" id="KW-0547">Nucleotide-binding</keyword>
<dbReference type="NCBIfam" id="TIGR02621">
    <property type="entry name" value="cas3_GSU0051"/>
    <property type="match status" value="1"/>
</dbReference>
<keyword evidence="8" id="KW-0051">Antiviral defense</keyword>
<organism evidence="10 11">
    <name type="scientific">Gordonia desulfuricans</name>
    <dbReference type="NCBI Taxonomy" id="89051"/>
    <lineage>
        <taxon>Bacteria</taxon>
        <taxon>Bacillati</taxon>
        <taxon>Actinomycetota</taxon>
        <taxon>Actinomycetes</taxon>
        <taxon>Mycobacteriales</taxon>
        <taxon>Gordoniaceae</taxon>
        <taxon>Gordonia</taxon>
    </lineage>
</organism>
<comment type="similarity">
    <text evidence="2">In the central section; belongs to the CRISPR-associated helicase Cas3 family.</text>
</comment>
<dbReference type="InterPro" id="IPR038257">
    <property type="entry name" value="CRISPR-assoc_Cas3_HD_sf"/>
</dbReference>
<sequence>MTGLSVGDFEAYFREMNGHPPFRWQIRLCRYIVDHGGWPEHITAPTGSGKSAVIDVHLFVNALAGWGSGPRVPRRLAAVVNRRAIVDSHHDRAQHLRDQLQAASEESVAARVREGLTRLGSHPESGPFILSRLRGGLAGSPRTQRSEVQWFDDPAACAIICATPDMWGSRLLFRGYGTSPNARPLEAGLLGLDSVMVLDEAHLNRQLLFAARRCAQLTNAERLGVPRLQIVATTATPHEVDDTTAVGVDGPDDLDADHVLARRLERPKPLSLMPTSDWPAGKRPSKTYARFITEQVVRQVETVGDLETVGCVVNTVVTAGEVYSQLRGIYGDAVLLWIGPLRPLDLAVMKDRHPDAFTVSGDSEIRVIVATQTLEVGIDVDLASLVTELAPGTSLAQRAGRVNRLGNRDQGECVVVVPETEPTTRHGPYAADELASSYRWLQGLAGHAIGLAPAAISVSPPPEAAHPRAVLSRPEPGEVEVLTTTSEDLVADIELARWLRDDLEVEPATVGVVRRGPLPVDDATASALLQATPVIADEVYPVSIATAGDVIELIRGTARHRRVFVVREGVLRRLDIDDADRVIPGDTLIVDAEHPIVRDGLIAVDNADGQAATIWGDALRVLIGDDPSDAAILKQVTRALWDNDTDETETEDTAQALAVREIQYALPDLPAELQVETPAVPEVASEILAWAVVRSVDSAAQQEDALQTWTGRGKVVLSSHQEAVARRAREIASGLGLSETLQRVVYEAGLHHDDGKLHPEFQRVLGAERGTEPLAKSGDNYAEVPRWRRRRSALPVGWRHEQLSAVYAADAFAHDPERDLIVRLVGTSHGRGRSNFTHSAAEIRSGFADDLAGLAEVLFDEGGWDELVEVTERYWGAWECAYLEGVLRAADCTVSMEGS</sequence>
<dbReference type="Gene3D" id="1.10.3210.30">
    <property type="match status" value="1"/>
</dbReference>
<keyword evidence="10" id="KW-0255">Endonuclease</keyword>
<dbReference type="Gene3D" id="3.40.50.300">
    <property type="entry name" value="P-loop containing nucleotide triphosphate hydrolases"/>
    <property type="match status" value="2"/>
</dbReference>
<comment type="caution">
    <text evidence="10">The sequence shown here is derived from an EMBL/GenBank/DDBJ whole genome shotgun (WGS) entry which is preliminary data.</text>
</comment>
<evidence type="ECO:0000313" key="11">
    <source>
        <dbReference type="Proteomes" id="UP000466307"/>
    </source>
</evidence>
<dbReference type="Pfam" id="PF22590">
    <property type="entry name" value="Cas3-like_C_2"/>
    <property type="match status" value="1"/>
</dbReference>
<evidence type="ECO:0000256" key="1">
    <source>
        <dbReference type="ARBA" id="ARBA00006847"/>
    </source>
</evidence>
<evidence type="ECO:0000256" key="5">
    <source>
        <dbReference type="ARBA" id="ARBA00022801"/>
    </source>
</evidence>
<evidence type="ECO:0000313" key="10">
    <source>
        <dbReference type="EMBL" id="NDK89655.1"/>
    </source>
</evidence>
<comment type="similarity">
    <text evidence="1">In the N-terminal section; belongs to the CRISPR-associated nuclease Cas3-HD family.</text>
</comment>
<dbReference type="InterPro" id="IPR013444">
    <property type="entry name" value="Helicase_Cas3_CRISPR-ass_Anaes"/>
</dbReference>
<dbReference type="Proteomes" id="UP000466307">
    <property type="component" value="Unassembled WGS sequence"/>
</dbReference>